<dbReference type="AlphaFoldDB" id="A0A0A9ASB3"/>
<proteinExistence type="predicted"/>
<sequence>MKKKSTTNSHVIVLNLSETTLSSHVMSVSYPLLSFRKLINSLKLECPSSCAHRG</sequence>
<dbReference type="EMBL" id="GBRH01245132">
    <property type="protein sequence ID" value="JAD52763.1"/>
    <property type="molecule type" value="Transcribed_RNA"/>
</dbReference>
<name>A0A0A9ASB3_ARUDO</name>
<evidence type="ECO:0000313" key="1">
    <source>
        <dbReference type="EMBL" id="JAD52763.1"/>
    </source>
</evidence>
<accession>A0A0A9ASB3</accession>
<reference evidence="1" key="1">
    <citation type="submission" date="2014-09" db="EMBL/GenBank/DDBJ databases">
        <authorList>
            <person name="Magalhaes I.L.F."/>
            <person name="Oliveira U."/>
            <person name="Santos F.R."/>
            <person name="Vidigal T.H.D.A."/>
            <person name="Brescovit A.D."/>
            <person name="Santos A.J."/>
        </authorList>
    </citation>
    <scope>NUCLEOTIDE SEQUENCE</scope>
    <source>
        <tissue evidence="1">Shoot tissue taken approximately 20 cm above the soil surface</tissue>
    </source>
</reference>
<protein>
    <submittedName>
        <fullName evidence="1">Uncharacterized protein</fullName>
    </submittedName>
</protein>
<organism evidence="1">
    <name type="scientific">Arundo donax</name>
    <name type="common">Giant reed</name>
    <name type="synonym">Donax arundinaceus</name>
    <dbReference type="NCBI Taxonomy" id="35708"/>
    <lineage>
        <taxon>Eukaryota</taxon>
        <taxon>Viridiplantae</taxon>
        <taxon>Streptophyta</taxon>
        <taxon>Embryophyta</taxon>
        <taxon>Tracheophyta</taxon>
        <taxon>Spermatophyta</taxon>
        <taxon>Magnoliopsida</taxon>
        <taxon>Liliopsida</taxon>
        <taxon>Poales</taxon>
        <taxon>Poaceae</taxon>
        <taxon>PACMAD clade</taxon>
        <taxon>Arundinoideae</taxon>
        <taxon>Arundineae</taxon>
        <taxon>Arundo</taxon>
    </lineage>
</organism>
<reference evidence="1" key="2">
    <citation type="journal article" date="2015" name="Data Brief">
        <title>Shoot transcriptome of the giant reed, Arundo donax.</title>
        <authorList>
            <person name="Barrero R.A."/>
            <person name="Guerrero F.D."/>
            <person name="Moolhuijzen P."/>
            <person name="Goolsby J.A."/>
            <person name="Tidwell J."/>
            <person name="Bellgard S.E."/>
            <person name="Bellgard M.I."/>
        </authorList>
    </citation>
    <scope>NUCLEOTIDE SEQUENCE</scope>
    <source>
        <tissue evidence="1">Shoot tissue taken approximately 20 cm above the soil surface</tissue>
    </source>
</reference>